<gene>
    <name evidence="2" type="ORF">C8E87_8534</name>
</gene>
<dbReference type="EMBL" id="SNWR01000002">
    <property type="protein sequence ID" value="TDO33053.1"/>
    <property type="molecule type" value="Genomic_DNA"/>
</dbReference>
<accession>A0A4R6JBC3</accession>
<keyword evidence="1" id="KW-0472">Membrane</keyword>
<name>A0A4R6JBC3_9ACTN</name>
<evidence type="ECO:0000313" key="2">
    <source>
        <dbReference type="EMBL" id="TDO33053.1"/>
    </source>
</evidence>
<organism evidence="2 3">
    <name type="scientific">Paractinoplanes brasiliensis</name>
    <dbReference type="NCBI Taxonomy" id="52695"/>
    <lineage>
        <taxon>Bacteria</taxon>
        <taxon>Bacillati</taxon>
        <taxon>Actinomycetota</taxon>
        <taxon>Actinomycetes</taxon>
        <taxon>Micromonosporales</taxon>
        <taxon>Micromonosporaceae</taxon>
        <taxon>Paractinoplanes</taxon>
    </lineage>
</organism>
<feature type="transmembrane region" description="Helical" evidence="1">
    <location>
        <begin position="170"/>
        <end position="191"/>
    </location>
</feature>
<protein>
    <submittedName>
        <fullName evidence="2">Uncharacterized protein</fullName>
    </submittedName>
</protein>
<keyword evidence="1" id="KW-1133">Transmembrane helix</keyword>
<dbReference type="OrthoDB" id="3372801at2"/>
<keyword evidence="3" id="KW-1185">Reference proteome</keyword>
<proteinExistence type="predicted"/>
<keyword evidence="1" id="KW-0812">Transmembrane</keyword>
<evidence type="ECO:0000256" key="1">
    <source>
        <dbReference type="SAM" id="Phobius"/>
    </source>
</evidence>
<sequence length="300" mass="31650">MSRLFGLAVLGCLVLAGWAGWAGGVFDNPVARTVRSSSVYAAPGYDLDRAAAERVLGNRRVAVLLLEPGDDLRDSCRSTRRAAEGVVVLAVKPDGEGGLDTYGCAWLPGKDDENFGRAAVAETTIGGGIDAVADRPLEVLKVVAVNYDRLVRAGTVPDGGRTISPSLPRYLLVMAAFAGVLGGAAAVWAGGRRAARRAGERRARRQDTADARSALSAASATLAHQIIDLDRRYKAHSPELDRACRELATDYATLLEEITTSDSAGDSDQQWTGLAERCRILSGRAADLAAPQPAAGQRPR</sequence>
<dbReference type="RefSeq" id="WP_133878942.1">
    <property type="nucleotide sequence ID" value="NZ_BOMD01000049.1"/>
</dbReference>
<dbReference type="Proteomes" id="UP000294901">
    <property type="component" value="Unassembled WGS sequence"/>
</dbReference>
<comment type="caution">
    <text evidence="2">The sequence shown here is derived from an EMBL/GenBank/DDBJ whole genome shotgun (WGS) entry which is preliminary data.</text>
</comment>
<reference evidence="2 3" key="1">
    <citation type="submission" date="2019-03" db="EMBL/GenBank/DDBJ databases">
        <title>Sequencing the genomes of 1000 actinobacteria strains.</title>
        <authorList>
            <person name="Klenk H.-P."/>
        </authorList>
    </citation>
    <scope>NUCLEOTIDE SEQUENCE [LARGE SCALE GENOMIC DNA]</scope>
    <source>
        <strain evidence="2 3">DSM 43805</strain>
    </source>
</reference>
<dbReference type="AlphaFoldDB" id="A0A4R6JBC3"/>
<evidence type="ECO:0000313" key="3">
    <source>
        <dbReference type="Proteomes" id="UP000294901"/>
    </source>
</evidence>